<dbReference type="GO" id="GO:0016787">
    <property type="term" value="F:hydrolase activity"/>
    <property type="evidence" value="ECO:0007669"/>
    <property type="project" value="UniProtKB-KW"/>
</dbReference>
<dbReference type="EMBL" id="UINC01106868">
    <property type="protein sequence ID" value="SVC71827.1"/>
    <property type="molecule type" value="Genomic_DNA"/>
</dbReference>
<evidence type="ECO:0000259" key="2">
    <source>
        <dbReference type="Pfam" id="PF00561"/>
    </source>
</evidence>
<dbReference type="PANTHER" id="PTHR43798">
    <property type="entry name" value="MONOACYLGLYCEROL LIPASE"/>
    <property type="match status" value="1"/>
</dbReference>
<gene>
    <name evidence="3" type="ORF">METZ01_LOCUS324681</name>
</gene>
<dbReference type="PANTHER" id="PTHR43798:SF31">
    <property type="entry name" value="AB HYDROLASE SUPERFAMILY PROTEIN YCLE"/>
    <property type="match status" value="1"/>
</dbReference>
<dbReference type="SUPFAM" id="SSF53474">
    <property type="entry name" value="alpha/beta-Hydrolases"/>
    <property type="match status" value="1"/>
</dbReference>
<dbReference type="InterPro" id="IPR000073">
    <property type="entry name" value="AB_hydrolase_1"/>
</dbReference>
<feature type="non-terminal residue" evidence="3">
    <location>
        <position position="235"/>
    </location>
</feature>
<accession>A0A382PG38</accession>
<dbReference type="GO" id="GO:0016020">
    <property type="term" value="C:membrane"/>
    <property type="evidence" value="ECO:0007669"/>
    <property type="project" value="TreeGrafter"/>
</dbReference>
<dbReference type="Pfam" id="PF00561">
    <property type="entry name" value="Abhydrolase_1"/>
    <property type="match status" value="1"/>
</dbReference>
<proteinExistence type="predicted"/>
<reference evidence="3" key="1">
    <citation type="submission" date="2018-05" db="EMBL/GenBank/DDBJ databases">
        <authorList>
            <person name="Lanie J.A."/>
            <person name="Ng W.-L."/>
            <person name="Kazmierczak K.M."/>
            <person name="Andrzejewski T.M."/>
            <person name="Davidsen T.M."/>
            <person name="Wayne K.J."/>
            <person name="Tettelin H."/>
            <person name="Glass J.I."/>
            <person name="Rusch D."/>
            <person name="Podicherti R."/>
            <person name="Tsui H.-C.T."/>
            <person name="Winkler M.E."/>
        </authorList>
    </citation>
    <scope>NUCLEOTIDE SEQUENCE</scope>
</reference>
<dbReference type="AlphaFoldDB" id="A0A382PG38"/>
<dbReference type="Gene3D" id="3.40.50.1820">
    <property type="entry name" value="alpha/beta hydrolase"/>
    <property type="match status" value="1"/>
</dbReference>
<feature type="domain" description="AB hydrolase-1" evidence="2">
    <location>
        <begin position="21"/>
        <end position="222"/>
    </location>
</feature>
<dbReference type="InterPro" id="IPR050266">
    <property type="entry name" value="AB_hydrolase_sf"/>
</dbReference>
<keyword evidence="1" id="KW-0378">Hydrolase</keyword>
<name>A0A382PG38_9ZZZZ</name>
<dbReference type="InterPro" id="IPR029058">
    <property type="entry name" value="AB_hydrolase_fold"/>
</dbReference>
<evidence type="ECO:0000313" key="3">
    <source>
        <dbReference type="EMBL" id="SVC71827.1"/>
    </source>
</evidence>
<organism evidence="3">
    <name type="scientific">marine metagenome</name>
    <dbReference type="NCBI Taxonomy" id="408172"/>
    <lineage>
        <taxon>unclassified sequences</taxon>
        <taxon>metagenomes</taxon>
        <taxon>ecological metagenomes</taxon>
    </lineage>
</organism>
<sequence length="235" mass="26161">MPHASINGIDIYYEVHGTGDTIIFCHEFAGDIRSWDLQVNYFSRNFQVLTYCARGYPPTSVPEDPESYSQDLAIGDLKGLMDFLKIDKAHIVGLSMGGNVALNFGIKHPAQAKTLSIAGTGTGSDDPGLFRDRILKFSDGMRSEGMTFMSDYLKGPHRVQLQLKDPKGYQLFCEQFMEHSNIGSANTFYGVLTKRPPIFDLKNQLSNIKIPVLVMTGDEDDPCIKPSLFIKKTIP</sequence>
<evidence type="ECO:0000256" key="1">
    <source>
        <dbReference type="ARBA" id="ARBA00022801"/>
    </source>
</evidence>
<protein>
    <recommendedName>
        <fullName evidence="2">AB hydrolase-1 domain-containing protein</fullName>
    </recommendedName>
</protein>